<sequence>MPLGKRALQAGLFGCIGLLLIAGAGAAQAQTAGIERTTIENTPILARGDQMTISGIAAGQPDAVYVWVFGTNYRSLSNRVGVEADGTYRYVLERAVTEGFAPGRYFAVVQHPMIDGVQDVSVVSGTTIRVPGSTPVDLARLQAPEAAAALIAALNSPNSDDTYTMISFMVEDPWIRVDNVTTV</sequence>
<dbReference type="EMBL" id="LHQS01000001">
    <property type="protein sequence ID" value="RXE57010.1"/>
    <property type="molecule type" value="Genomic_DNA"/>
</dbReference>
<name>A0A498H4Y8_9EURY</name>
<dbReference type="RefSeq" id="WP_128692764.1">
    <property type="nucleotide sequence ID" value="NZ_LHQS01000001.1"/>
</dbReference>
<dbReference type="Proteomes" id="UP000290932">
    <property type="component" value="Unassembled WGS sequence"/>
</dbReference>
<accession>A0A498H4Y8</accession>
<gene>
    <name evidence="1" type="ORF">ABH15_02420</name>
</gene>
<keyword evidence="2" id="KW-1185">Reference proteome</keyword>
<proteinExistence type="predicted"/>
<comment type="caution">
    <text evidence="1">The sequence shown here is derived from an EMBL/GenBank/DDBJ whole genome shotgun (WGS) entry which is preliminary data.</text>
</comment>
<organism evidence="1 2">
    <name type="scientific">Methanoculleus taiwanensis</name>
    <dbReference type="NCBI Taxonomy" id="1550565"/>
    <lineage>
        <taxon>Archaea</taxon>
        <taxon>Methanobacteriati</taxon>
        <taxon>Methanobacteriota</taxon>
        <taxon>Stenosarchaea group</taxon>
        <taxon>Methanomicrobia</taxon>
        <taxon>Methanomicrobiales</taxon>
        <taxon>Methanomicrobiaceae</taxon>
        <taxon>Methanoculleus</taxon>
    </lineage>
</organism>
<reference evidence="1 2" key="1">
    <citation type="journal article" date="2015" name="Int. J. Syst. Evol. Microbiol.">
        <title>Methanoculleus taiwanensis sp. nov., a methanogen isolated from deep marine sediment at the deformation front area near Taiwan.</title>
        <authorList>
            <person name="Weng C.Y."/>
            <person name="Chen S.C."/>
            <person name="Lai M.C."/>
            <person name="Wu S.Y."/>
            <person name="Lin S."/>
            <person name="Yang T.F."/>
            <person name="Chen P.C."/>
        </authorList>
    </citation>
    <scope>NUCLEOTIDE SEQUENCE [LARGE SCALE GENOMIC DNA]</scope>
    <source>
        <strain evidence="1 2">CYW4</strain>
    </source>
</reference>
<evidence type="ECO:0000313" key="1">
    <source>
        <dbReference type="EMBL" id="RXE57010.1"/>
    </source>
</evidence>
<dbReference type="AlphaFoldDB" id="A0A498H4Y8"/>
<dbReference type="OrthoDB" id="118064at2157"/>
<evidence type="ECO:0000313" key="2">
    <source>
        <dbReference type="Proteomes" id="UP000290932"/>
    </source>
</evidence>
<protein>
    <submittedName>
        <fullName evidence="1">Uncharacterized protein</fullName>
    </submittedName>
</protein>